<name>A0A656HFF7_THINJ</name>
<evidence type="ECO:0000313" key="5">
    <source>
        <dbReference type="EMBL" id="EIJ34130.1"/>
    </source>
</evidence>
<reference evidence="6" key="1">
    <citation type="journal article" date="2011" name="Stand. Genomic Sci.">
        <title>Genome sequence of the filamentous, gliding Thiothrix nivea neotype strain (JP2(T)).</title>
        <authorList>
            <person name="Lapidus A."/>
            <person name="Nolan M."/>
            <person name="Lucas S."/>
            <person name="Glavina Del Rio T."/>
            <person name="Tice H."/>
            <person name="Cheng J.F."/>
            <person name="Tapia R."/>
            <person name="Han C."/>
            <person name="Goodwin L."/>
            <person name="Pitluck S."/>
            <person name="Liolios K."/>
            <person name="Pagani I."/>
            <person name="Ivanova N."/>
            <person name="Huntemann M."/>
            <person name="Mavromatis K."/>
            <person name="Mikhailova N."/>
            <person name="Pati A."/>
            <person name="Chen A."/>
            <person name="Palaniappan K."/>
            <person name="Land M."/>
            <person name="Brambilla E.M."/>
            <person name="Rohde M."/>
            <person name="Abt B."/>
            <person name="Verbarg S."/>
            <person name="Goker M."/>
            <person name="Bristow J."/>
            <person name="Eisen J.A."/>
            <person name="Markowitz V."/>
            <person name="Hugenholtz P."/>
            <person name="Kyrpides N.C."/>
            <person name="Klenk H.P."/>
            <person name="Woyke T."/>
        </authorList>
    </citation>
    <scope>NUCLEOTIDE SEQUENCE [LARGE SCALE GENOMIC DNA]</scope>
    <source>
        <strain evidence="6">ATCC 35100 / DSM 5205 / JP2</strain>
    </source>
</reference>
<evidence type="ECO:0000256" key="1">
    <source>
        <dbReference type="ARBA" id="ARBA00004683"/>
    </source>
</evidence>
<feature type="region of interest" description="Disordered" evidence="4">
    <location>
        <begin position="331"/>
        <end position="383"/>
    </location>
</feature>
<proteinExistence type="predicted"/>
<keyword evidence="3" id="KW-0583">PHB biosynthesis</keyword>
<dbReference type="Proteomes" id="UP000005317">
    <property type="component" value="Unassembled WGS sequence"/>
</dbReference>
<dbReference type="AlphaFoldDB" id="A0A656HFF7"/>
<evidence type="ECO:0000256" key="3">
    <source>
        <dbReference type="ARBA" id="ARBA00022752"/>
    </source>
</evidence>
<dbReference type="EMBL" id="JH651384">
    <property type="protein sequence ID" value="EIJ34130.1"/>
    <property type="molecule type" value="Genomic_DNA"/>
</dbReference>
<protein>
    <recommendedName>
        <fullName evidence="2">Poly(3-hydroxyalkanoate) polymerase subunit PhaE</fullName>
    </recommendedName>
</protein>
<keyword evidence="6" id="KW-1185">Reference proteome</keyword>
<evidence type="ECO:0000256" key="4">
    <source>
        <dbReference type="SAM" id="MobiDB-lite"/>
    </source>
</evidence>
<dbReference type="NCBIfam" id="TIGR01834">
    <property type="entry name" value="PHA_synth_III_E"/>
    <property type="match status" value="1"/>
</dbReference>
<dbReference type="Pfam" id="PF09712">
    <property type="entry name" value="PHA_synth_III_E"/>
    <property type="match status" value="1"/>
</dbReference>
<dbReference type="UniPathway" id="UPA00917"/>
<evidence type="ECO:0000313" key="6">
    <source>
        <dbReference type="Proteomes" id="UP000005317"/>
    </source>
</evidence>
<sequence length="383" mass="42577">MEAWSEEMMKNWSDTQKRYWDAWSDLAKMGQPGAQAMPGMGVPAWTQGLEQWWKAVSQHTTPGASTDAFQRMVDMGKTYMNLAENAYSVQKAGSTGAEAMNAWMDAMEAGFRNCCTQLEAGKYTAHGFGVGQAALDSWKHVLESMGMQAFQQMGAGGFHMPTSENWQEQLHKMLATPAVGFNRESQERLQELAQLGANYQEAMDDYLEAFAKQGIESVTALRARVTKLREEGKKINTLRELYDLWVDVNEEVYGKFAMTDEYQVVYGDLVNALMTLKQGINAEMDSAYEAANLPTRKDMNAAFQKQQEIRRENRSLRKQLQELARKVDAMAAAPAPVPMPETAPEAEAEAEAEAEEVPADTKPKAVAKPKITRASSKKPATSA</sequence>
<organism evidence="5 6">
    <name type="scientific">Thiothrix nivea (strain ATCC 35100 / DSM 5205 / JP2)</name>
    <dbReference type="NCBI Taxonomy" id="870187"/>
    <lineage>
        <taxon>Bacteria</taxon>
        <taxon>Pseudomonadati</taxon>
        <taxon>Pseudomonadota</taxon>
        <taxon>Gammaproteobacteria</taxon>
        <taxon>Thiotrichales</taxon>
        <taxon>Thiotrichaceae</taxon>
        <taxon>Thiothrix</taxon>
    </lineage>
</organism>
<dbReference type="InterPro" id="IPR010123">
    <property type="entry name" value="PHA_synth_III_E"/>
</dbReference>
<accession>A0A656HFF7</accession>
<comment type="pathway">
    <text evidence="1">Biopolymer metabolism; poly-(R)-3-hydroxybutanoate biosynthesis.</text>
</comment>
<evidence type="ECO:0000256" key="2">
    <source>
        <dbReference type="ARBA" id="ARBA00019066"/>
    </source>
</evidence>
<dbReference type="GO" id="GO:0042619">
    <property type="term" value="P:poly-hydroxybutyrate biosynthetic process"/>
    <property type="evidence" value="ECO:0007669"/>
    <property type="project" value="UniProtKB-KW"/>
</dbReference>
<feature type="compositionally biased region" description="Acidic residues" evidence="4">
    <location>
        <begin position="344"/>
        <end position="358"/>
    </location>
</feature>
<dbReference type="RefSeq" id="WP_002708072.1">
    <property type="nucleotide sequence ID" value="NZ_JH651384.1"/>
</dbReference>
<gene>
    <name evidence="5" type="ORF">Thini_1527</name>
</gene>